<accession>A0ACB8XHF7</accession>
<name>A0ACB8XHF7_ARCLA</name>
<reference evidence="1 2" key="2">
    <citation type="journal article" date="2022" name="Mol. Ecol. Resour.">
        <title>The genomes of chicory, endive, great burdock and yacon provide insights into Asteraceae paleo-polyploidization history and plant inulin production.</title>
        <authorList>
            <person name="Fan W."/>
            <person name="Wang S."/>
            <person name="Wang H."/>
            <person name="Wang A."/>
            <person name="Jiang F."/>
            <person name="Liu H."/>
            <person name="Zhao H."/>
            <person name="Xu D."/>
            <person name="Zhang Y."/>
        </authorList>
    </citation>
    <scope>NUCLEOTIDE SEQUENCE [LARGE SCALE GENOMIC DNA]</scope>
    <source>
        <strain evidence="2">cv. Niubang</strain>
    </source>
</reference>
<proteinExistence type="predicted"/>
<dbReference type="Proteomes" id="UP001055879">
    <property type="component" value="Linkage Group LG17"/>
</dbReference>
<evidence type="ECO:0000313" key="2">
    <source>
        <dbReference type="Proteomes" id="UP001055879"/>
    </source>
</evidence>
<sequence>MQRNLVMQHGINHFSPIVTKRKEGVLDDEHGPPIVGALMESLAITNTFLPFTDVTSSITDANIEDHYATSFFLIINALCLSFLICTQDDKNELSSIKDSLSFTTKTSIMVSIVDIMVPQWIENDGIYIILHCIALFVGTLFGRFLIDMHRRWEAHRSPNHFRSTLHGSTATSGGADVDPPHGVGANAHTNADATHTQTQTPTQTVSTSTQTQTTLTSTHTQTHTQTQTFASMRLTQTQTQTFRVGV</sequence>
<gene>
    <name evidence="1" type="ORF">L6452_41932</name>
</gene>
<protein>
    <submittedName>
        <fullName evidence="1">Uncharacterized protein</fullName>
    </submittedName>
</protein>
<comment type="caution">
    <text evidence="1">The sequence shown here is derived from an EMBL/GenBank/DDBJ whole genome shotgun (WGS) entry which is preliminary data.</text>
</comment>
<evidence type="ECO:0000313" key="1">
    <source>
        <dbReference type="EMBL" id="KAI3666892.1"/>
    </source>
</evidence>
<reference evidence="2" key="1">
    <citation type="journal article" date="2022" name="Mol. Ecol. Resour.">
        <title>The genomes of chicory, endive, great burdock and yacon provide insights into Asteraceae palaeo-polyploidization history and plant inulin production.</title>
        <authorList>
            <person name="Fan W."/>
            <person name="Wang S."/>
            <person name="Wang H."/>
            <person name="Wang A."/>
            <person name="Jiang F."/>
            <person name="Liu H."/>
            <person name="Zhao H."/>
            <person name="Xu D."/>
            <person name="Zhang Y."/>
        </authorList>
    </citation>
    <scope>NUCLEOTIDE SEQUENCE [LARGE SCALE GENOMIC DNA]</scope>
    <source>
        <strain evidence="2">cv. Niubang</strain>
    </source>
</reference>
<keyword evidence="2" id="KW-1185">Reference proteome</keyword>
<dbReference type="EMBL" id="CM042063">
    <property type="protein sequence ID" value="KAI3666892.1"/>
    <property type="molecule type" value="Genomic_DNA"/>
</dbReference>
<organism evidence="1 2">
    <name type="scientific">Arctium lappa</name>
    <name type="common">Greater burdock</name>
    <name type="synonym">Lappa major</name>
    <dbReference type="NCBI Taxonomy" id="4217"/>
    <lineage>
        <taxon>Eukaryota</taxon>
        <taxon>Viridiplantae</taxon>
        <taxon>Streptophyta</taxon>
        <taxon>Embryophyta</taxon>
        <taxon>Tracheophyta</taxon>
        <taxon>Spermatophyta</taxon>
        <taxon>Magnoliopsida</taxon>
        <taxon>eudicotyledons</taxon>
        <taxon>Gunneridae</taxon>
        <taxon>Pentapetalae</taxon>
        <taxon>asterids</taxon>
        <taxon>campanulids</taxon>
        <taxon>Asterales</taxon>
        <taxon>Asteraceae</taxon>
        <taxon>Carduoideae</taxon>
        <taxon>Cardueae</taxon>
        <taxon>Arctiinae</taxon>
        <taxon>Arctium</taxon>
    </lineage>
</organism>